<dbReference type="Proteomes" id="UP000184096">
    <property type="component" value="Chromosome I"/>
</dbReference>
<feature type="chain" id="PRO_5012726329" evidence="2">
    <location>
        <begin position="22"/>
        <end position="321"/>
    </location>
</feature>
<accession>A0A1M7UFM9</accession>
<keyword evidence="4" id="KW-1185">Reference proteome</keyword>
<dbReference type="Pfam" id="PF03401">
    <property type="entry name" value="TctC"/>
    <property type="match status" value="1"/>
</dbReference>
<dbReference type="OrthoDB" id="8443386at2"/>
<dbReference type="RefSeq" id="WP_072821627.1">
    <property type="nucleotide sequence ID" value="NZ_LT670849.1"/>
</dbReference>
<organism evidence="3 4">
    <name type="scientific">Bradyrhizobium erythrophlei</name>
    <dbReference type="NCBI Taxonomy" id="1437360"/>
    <lineage>
        <taxon>Bacteria</taxon>
        <taxon>Pseudomonadati</taxon>
        <taxon>Pseudomonadota</taxon>
        <taxon>Alphaproteobacteria</taxon>
        <taxon>Hyphomicrobiales</taxon>
        <taxon>Nitrobacteraceae</taxon>
        <taxon>Bradyrhizobium</taxon>
    </lineage>
</organism>
<evidence type="ECO:0000313" key="4">
    <source>
        <dbReference type="Proteomes" id="UP000184096"/>
    </source>
</evidence>
<dbReference type="CDD" id="cd07012">
    <property type="entry name" value="PBP2_Bug_TTT"/>
    <property type="match status" value="1"/>
</dbReference>
<gene>
    <name evidence="3" type="ORF">SAMN05444170_4836</name>
</gene>
<dbReference type="InterPro" id="IPR005064">
    <property type="entry name" value="BUG"/>
</dbReference>
<keyword evidence="2" id="KW-0732">Signal</keyword>
<dbReference type="EMBL" id="LT670849">
    <property type="protein sequence ID" value="SHN81657.1"/>
    <property type="molecule type" value="Genomic_DNA"/>
</dbReference>
<dbReference type="PIRSF" id="PIRSF017082">
    <property type="entry name" value="YflP"/>
    <property type="match status" value="1"/>
</dbReference>
<dbReference type="AlphaFoldDB" id="A0A1M7UFM9"/>
<protein>
    <submittedName>
        <fullName evidence="3">Tripartite-type tricarboxylate transporter, receptor component TctC</fullName>
    </submittedName>
</protein>
<dbReference type="Gene3D" id="3.40.190.10">
    <property type="entry name" value="Periplasmic binding protein-like II"/>
    <property type="match status" value="1"/>
</dbReference>
<evidence type="ECO:0000313" key="3">
    <source>
        <dbReference type="EMBL" id="SHN81657.1"/>
    </source>
</evidence>
<comment type="similarity">
    <text evidence="1">Belongs to the UPF0065 (bug) family.</text>
</comment>
<dbReference type="Gene3D" id="3.40.190.150">
    <property type="entry name" value="Bordetella uptake gene, domain 1"/>
    <property type="match status" value="1"/>
</dbReference>
<dbReference type="PANTHER" id="PTHR42928">
    <property type="entry name" value="TRICARBOXYLATE-BINDING PROTEIN"/>
    <property type="match status" value="1"/>
</dbReference>
<sequence length="321" mass="33181">MRKIACAIALLFAVAASAANAQTYPDRPVRILVPYAPGGITDIAARILGAKLGEAWGHQVVVENRSGGNGLIAMSAVVKADPDGYTLAMASGGDVSLNPALLEKMPYDVERDLVPISGVSDAPIVLAASSRSPFHSVADVIAAARAKPGSIDIGTPGVGSITHLVLEWLALSAGTKFQNVPFKGGGPAVQALISGVVPLAILASSSAAPYVQDGSLRVLGVTSTARSTLNPDWPTLREQGITEVDASNWTALFAPKGTPREIIDKLNADVVKALNSPEIKERFASGGAQVIPSTPAELAARQQKELAIFKSVVAKSGMHVE</sequence>
<name>A0A1M7UFM9_9BRAD</name>
<feature type="signal peptide" evidence="2">
    <location>
        <begin position="1"/>
        <end position="21"/>
    </location>
</feature>
<keyword evidence="3" id="KW-0675">Receptor</keyword>
<dbReference type="SUPFAM" id="SSF53850">
    <property type="entry name" value="Periplasmic binding protein-like II"/>
    <property type="match status" value="1"/>
</dbReference>
<proteinExistence type="inferred from homology"/>
<evidence type="ECO:0000256" key="2">
    <source>
        <dbReference type="SAM" id="SignalP"/>
    </source>
</evidence>
<evidence type="ECO:0000256" key="1">
    <source>
        <dbReference type="ARBA" id="ARBA00006987"/>
    </source>
</evidence>
<reference evidence="4" key="1">
    <citation type="submission" date="2016-11" db="EMBL/GenBank/DDBJ databases">
        <authorList>
            <person name="Varghese N."/>
            <person name="Submissions S."/>
        </authorList>
    </citation>
    <scope>NUCLEOTIDE SEQUENCE [LARGE SCALE GENOMIC DNA]</scope>
    <source>
        <strain evidence="4">GAS401</strain>
    </source>
</reference>
<dbReference type="PANTHER" id="PTHR42928:SF5">
    <property type="entry name" value="BLR1237 PROTEIN"/>
    <property type="match status" value="1"/>
</dbReference>
<dbReference type="InterPro" id="IPR042100">
    <property type="entry name" value="Bug_dom1"/>
</dbReference>